<dbReference type="Proteomes" id="UP000241890">
    <property type="component" value="Unassembled WGS sequence"/>
</dbReference>
<dbReference type="Pfam" id="PF24621">
    <property type="entry name" value="DHQS_C"/>
    <property type="match status" value="1"/>
</dbReference>
<protein>
    <submittedName>
        <fullName evidence="5">Pentafunctional AROM polypeptide</fullName>
    </submittedName>
</protein>
<sequence>MDPDCLKSLSDRHILNGIAEALKHALCQCTDFTSTIVDPLRDAGEDKREALRDGDYLLKLIIECMEKKVSTLGPAYNADHAYNEMVPQYGHAPAHAIEHLSWHHGNQPLLHGEAVAIGMCVSAEVANLLGICEDSVVDEHYEIVGATGLPCFVPDTMTIDQVLDTLKYDKHFVGGKATMGLAKKIGWMAANEENGTYAFMIDNETLRTAFERNIERRNKQAATKVSA</sequence>
<dbReference type="PANTHER" id="PTHR43622:SF1">
    <property type="entry name" value="3-DEHYDROQUINATE SYNTHASE"/>
    <property type="match status" value="1"/>
</dbReference>
<reference evidence="5 6" key="1">
    <citation type="submission" date="2017-12" db="EMBL/GenBank/DDBJ databases">
        <title>Sequencing, de novo assembly and annotation of complete genome of a new Thraustochytrid species, strain FCC1311.</title>
        <authorList>
            <person name="Sedici K."/>
            <person name="Godart F."/>
            <person name="Aiese Cigliano R."/>
            <person name="Sanseverino W."/>
            <person name="Barakat M."/>
            <person name="Ortet P."/>
            <person name="Marechal E."/>
            <person name="Cagnac O."/>
            <person name="Amato A."/>
        </authorList>
    </citation>
    <scope>NUCLEOTIDE SEQUENCE [LARGE SCALE GENOMIC DNA]</scope>
</reference>
<evidence type="ECO:0000259" key="4">
    <source>
        <dbReference type="Pfam" id="PF24621"/>
    </source>
</evidence>
<dbReference type="InParanoid" id="A0A2R5G2Z7"/>
<dbReference type="OrthoDB" id="197068at2759"/>
<name>A0A2R5G2Z7_9STRA</name>
<accession>A0A2R5G2Z7</accession>
<evidence type="ECO:0000256" key="3">
    <source>
        <dbReference type="ARBA" id="ARBA00023027"/>
    </source>
</evidence>
<dbReference type="AlphaFoldDB" id="A0A2R5G2Z7"/>
<keyword evidence="2" id="KW-0479">Metal-binding</keyword>
<gene>
    <name evidence="5" type="ORF">FCC1311_040031</name>
</gene>
<dbReference type="EMBL" id="BEYU01000009">
    <property type="protein sequence ID" value="GBG24905.1"/>
    <property type="molecule type" value="Genomic_DNA"/>
</dbReference>
<comment type="caution">
    <text evidence="5">The sequence shown here is derived from an EMBL/GenBank/DDBJ whole genome shotgun (WGS) entry which is preliminary data.</text>
</comment>
<dbReference type="GO" id="GO:0046872">
    <property type="term" value="F:metal ion binding"/>
    <property type="evidence" value="ECO:0007669"/>
    <property type="project" value="UniProtKB-KW"/>
</dbReference>
<dbReference type="PANTHER" id="PTHR43622">
    <property type="entry name" value="3-DEHYDROQUINATE SYNTHASE"/>
    <property type="match status" value="1"/>
</dbReference>
<organism evidence="5 6">
    <name type="scientific">Hondaea fermentalgiana</name>
    <dbReference type="NCBI Taxonomy" id="2315210"/>
    <lineage>
        <taxon>Eukaryota</taxon>
        <taxon>Sar</taxon>
        <taxon>Stramenopiles</taxon>
        <taxon>Bigyra</taxon>
        <taxon>Labyrinthulomycetes</taxon>
        <taxon>Thraustochytrida</taxon>
        <taxon>Thraustochytriidae</taxon>
        <taxon>Hondaea</taxon>
    </lineage>
</organism>
<evidence type="ECO:0000313" key="6">
    <source>
        <dbReference type="Proteomes" id="UP000241890"/>
    </source>
</evidence>
<evidence type="ECO:0000256" key="2">
    <source>
        <dbReference type="ARBA" id="ARBA00022723"/>
    </source>
</evidence>
<comment type="cofactor">
    <cofactor evidence="1">
        <name>Co(2+)</name>
        <dbReference type="ChEBI" id="CHEBI:48828"/>
    </cofactor>
</comment>
<proteinExistence type="predicted"/>
<keyword evidence="6" id="KW-1185">Reference proteome</keyword>
<evidence type="ECO:0000256" key="1">
    <source>
        <dbReference type="ARBA" id="ARBA00001941"/>
    </source>
</evidence>
<dbReference type="SUPFAM" id="SSF56796">
    <property type="entry name" value="Dehydroquinate synthase-like"/>
    <property type="match status" value="1"/>
</dbReference>
<dbReference type="InterPro" id="IPR050071">
    <property type="entry name" value="Dehydroquinate_synthase"/>
</dbReference>
<keyword evidence="3" id="KW-0520">NAD</keyword>
<dbReference type="GO" id="GO:0003856">
    <property type="term" value="F:3-dehydroquinate synthase activity"/>
    <property type="evidence" value="ECO:0007669"/>
    <property type="project" value="TreeGrafter"/>
</dbReference>
<dbReference type="InterPro" id="IPR056179">
    <property type="entry name" value="DHQS_C"/>
</dbReference>
<dbReference type="Gene3D" id="1.20.1090.10">
    <property type="entry name" value="Dehydroquinate synthase-like - alpha domain"/>
    <property type="match status" value="1"/>
</dbReference>
<evidence type="ECO:0000313" key="5">
    <source>
        <dbReference type="EMBL" id="GBG24905.1"/>
    </source>
</evidence>
<feature type="domain" description="3-dehydroquinate synthase C-terminal" evidence="4">
    <location>
        <begin position="17"/>
        <end position="171"/>
    </location>
</feature>